<feature type="transmembrane region" description="Helical" evidence="2">
    <location>
        <begin position="20"/>
        <end position="37"/>
    </location>
</feature>
<protein>
    <submittedName>
        <fullName evidence="3">Uncharacterized protein</fullName>
    </submittedName>
</protein>
<dbReference type="EMBL" id="JAGYPG010000001">
    <property type="protein sequence ID" value="MBS4194371.1"/>
    <property type="molecule type" value="Genomic_DNA"/>
</dbReference>
<gene>
    <name evidence="3" type="ORF">KHA97_04710</name>
</gene>
<name>A0A942TCP8_9BACI</name>
<evidence type="ECO:0000256" key="1">
    <source>
        <dbReference type="SAM" id="MobiDB-lite"/>
    </source>
</evidence>
<feature type="compositionally biased region" description="Polar residues" evidence="1">
    <location>
        <begin position="78"/>
        <end position="88"/>
    </location>
</feature>
<evidence type="ECO:0000313" key="3">
    <source>
        <dbReference type="EMBL" id="MBS4194371.1"/>
    </source>
</evidence>
<evidence type="ECO:0000313" key="4">
    <source>
        <dbReference type="Proteomes" id="UP000681414"/>
    </source>
</evidence>
<feature type="compositionally biased region" description="Low complexity" evidence="1">
    <location>
        <begin position="89"/>
        <end position="102"/>
    </location>
</feature>
<comment type="caution">
    <text evidence="3">The sequence shown here is derived from an EMBL/GenBank/DDBJ whole genome shotgun (WGS) entry which is preliminary data.</text>
</comment>
<proteinExistence type="predicted"/>
<keyword evidence="2" id="KW-1133">Transmembrane helix</keyword>
<dbReference type="Proteomes" id="UP000681414">
    <property type="component" value="Unassembled WGS sequence"/>
</dbReference>
<organism evidence="3 4">
    <name type="scientific">Lederbergia citri</name>
    <dbReference type="NCBI Taxonomy" id="2833580"/>
    <lineage>
        <taxon>Bacteria</taxon>
        <taxon>Bacillati</taxon>
        <taxon>Bacillota</taxon>
        <taxon>Bacilli</taxon>
        <taxon>Bacillales</taxon>
        <taxon>Bacillaceae</taxon>
        <taxon>Lederbergia</taxon>
    </lineage>
</organism>
<feature type="compositionally biased region" description="Polar residues" evidence="1">
    <location>
        <begin position="103"/>
        <end position="134"/>
    </location>
</feature>
<keyword evidence="2" id="KW-0812">Transmembrane</keyword>
<dbReference type="RefSeq" id="WP_213123560.1">
    <property type="nucleotide sequence ID" value="NZ_JAGYPG010000001.1"/>
</dbReference>
<accession>A0A942TCP8</accession>
<keyword evidence="4" id="KW-1185">Reference proteome</keyword>
<keyword evidence="2" id="KW-0472">Membrane</keyword>
<evidence type="ECO:0000256" key="2">
    <source>
        <dbReference type="SAM" id="Phobius"/>
    </source>
</evidence>
<feature type="region of interest" description="Disordered" evidence="1">
    <location>
        <begin position="78"/>
        <end position="134"/>
    </location>
</feature>
<dbReference type="AlphaFoldDB" id="A0A942TCP8"/>
<sequence>MNKNPIFPLNKNTAKKANRMWVPILTTVGLSAAMYGLRKYKNGKLMTPIQNFMKKFQNTGIQNVLAGATNPLTEFSQELTNMNASNGSQQNAATNTAQQNKTSGTQQKAQGNTMANMSSQQNTSDCANNQNKTQ</sequence>
<reference evidence="3 4" key="1">
    <citation type="submission" date="2021-05" db="EMBL/GenBank/DDBJ databases">
        <title>Novel Bacillus species.</title>
        <authorList>
            <person name="Liu G."/>
        </authorList>
    </citation>
    <scope>NUCLEOTIDE SEQUENCE [LARGE SCALE GENOMIC DNA]</scope>
    <source>
        <strain evidence="4">FJAT-49780</strain>
    </source>
</reference>